<organism evidence="3 4">
    <name type="scientific">Halovulum marinum</name>
    <dbReference type="NCBI Taxonomy" id="2662447"/>
    <lineage>
        <taxon>Bacteria</taxon>
        <taxon>Pseudomonadati</taxon>
        <taxon>Pseudomonadota</taxon>
        <taxon>Alphaproteobacteria</taxon>
        <taxon>Rhodobacterales</taxon>
        <taxon>Paracoccaceae</taxon>
        <taxon>Halovulum</taxon>
    </lineage>
</organism>
<feature type="region of interest" description="Disordered" evidence="1">
    <location>
        <begin position="33"/>
        <end position="91"/>
    </location>
</feature>
<sequence length="164" mass="18497">MLVRPILALALALAPVSLPAVSLTAAHAQPGGCPPGLAKKNPPCVPPGQAKKRGYVDRDDDRVRYRDRHDDDDRHDDNDHHDDDNGHDRWLTRGDRIIGPDGRVYTVGDRLPGGYIVLDRDDWDRYGDLPRLPEGHRYVRIDNEIVEVIEATNTIVRFLRLLSN</sequence>
<dbReference type="AlphaFoldDB" id="A0A6L5YW21"/>
<feature type="signal peptide" evidence="2">
    <location>
        <begin position="1"/>
        <end position="28"/>
    </location>
</feature>
<evidence type="ECO:0000313" key="3">
    <source>
        <dbReference type="EMBL" id="MSU88240.1"/>
    </source>
</evidence>
<keyword evidence="4" id="KW-1185">Reference proteome</keyword>
<dbReference type="Proteomes" id="UP000474957">
    <property type="component" value="Unassembled WGS sequence"/>
</dbReference>
<evidence type="ECO:0000313" key="4">
    <source>
        <dbReference type="Proteomes" id="UP000474957"/>
    </source>
</evidence>
<gene>
    <name evidence="3" type="ORF">GE300_01245</name>
</gene>
<comment type="caution">
    <text evidence="3">The sequence shown here is derived from an EMBL/GenBank/DDBJ whole genome shotgun (WGS) entry which is preliminary data.</text>
</comment>
<reference evidence="3 4" key="1">
    <citation type="submission" date="2019-10" db="EMBL/GenBank/DDBJ databases">
        <title>Cognatihalovulum marinum gen. nov. sp. nov., a new member of the family Rhodobacteraceae isolated from deep seawater of the Northwest Indian Ocean.</title>
        <authorList>
            <person name="Ruan C."/>
            <person name="Wang J."/>
            <person name="Zheng X."/>
            <person name="Song L."/>
            <person name="Zhu Y."/>
            <person name="Huang Y."/>
            <person name="Lu Z."/>
            <person name="Du W."/>
            <person name="Huang L."/>
            <person name="Dai X."/>
        </authorList>
    </citation>
    <scope>NUCLEOTIDE SEQUENCE [LARGE SCALE GENOMIC DNA]</scope>
    <source>
        <strain evidence="3 4">2CG4</strain>
    </source>
</reference>
<dbReference type="InterPro" id="IPR024572">
    <property type="entry name" value="RcnB"/>
</dbReference>
<dbReference type="RefSeq" id="WP_154444107.1">
    <property type="nucleotide sequence ID" value="NZ_WIND01000001.1"/>
</dbReference>
<protein>
    <recommendedName>
        <fullName evidence="5">Nickel/cobalt transporter regulator</fullName>
    </recommendedName>
</protein>
<name>A0A6L5YW21_9RHOB</name>
<evidence type="ECO:0000256" key="1">
    <source>
        <dbReference type="SAM" id="MobiDB-lite"/>
    </source>
</evidence>
<keyword evidence="2" id="KW-0732">Signal</keyword>
<feature type="chain" id="PRO_5027081270" description="Nickel/cobalt transporter regulator" evidence="2">
    <location>
        <begin position="29"/>
        <end position="164"/>
    </location>
</feature>
<feature type="compositionally biased region" description="Basic and acidic residues" evidence="1">
    <location>
        <begin position="54"/>
        <end position="91"/>
    </location>
</feature>
<proteinExistence type="predicted"/>
<dbReference type="Pfam" id="PF11776">
    <property type="entry name" value="RcnB"/>
    <property type="match status" value="1"/>
</dbReference>
<accession>A0A6L5YW21</accession>
<evidence type="ECO:0000256" key="2">
    <source>
        <dbReference type="SAM" id="SignalP"/>
    </source>
</evidence>
<evidence type="ECO:0008006" key="5">
    <source>
        <dbReference type="Google" id="ProtNLM"/>
    </source>
</evidence>
<dbReference type="Gene3D" id="3.10.450.160">
    <property type="entry name" value="inner membrane protein cigr"/>
    <property type="match status" value="1"/>
</dbReference>
<dbReference type="EMBL" id="WIND01000001">
    <property type="protein sequence ID" value="MSU88240.1"/>
    <property type="molecule type" value="Genomic_DNA"/>
</dbReference>